<dbReference type="InterPro" id="IPR030191">
    <property type="entry name" value="CodB"/>
</dbReference>
<keyword evidence="1" id="KW-0812">Transmembrane</keyword>
<sequence length="402" mass="43610">MGDYMPQEVFMKKSAMFLLWVGAAISVSEIFTGGLLAPLGLVQGLIVIIIGHIIGTALFAGGACVSYCRKLNAMDSVAFSFGKLGGKLVALCNLVQLMGWIIILVVQAGGAIAGVFPTLPFWTVTLGLSILQIVWAVIFGTPGGRINDVAVVLLAGLCVLFFVESFGYAAGSFSISNNMSIMLGIELSIAMPVSWLPLAGDYSSKANDKIGATLMPFLGYFLGSCFMYIIGLSIVVSNGSDIFAFIASSRFRYVACGIVLLSTITTNFVAIYSAAVSSTKWIKTKNVRTSILVVGIFTLFVSVFFPVSRFELILEKFLTSITMVFVPIFTLVLLEFFMKKQKTEKPINWGQLFIVFIGIAGNWLFNKYSIFIPTVMTALLVSTLFTIKYIVGRTQARGRKNP</sequence>
<dbReference type="OrthoDB" id="9780088at2"/>
<feature type="transmembrane region" description="Helical" evidence="1">
    <location>
        <begin position="119"/>
        <end position="139"/>
    </location>
</feature>
<evidence type="ECO:0000256" key="1">
    <source>
        <dbReference type="SAM" id="Phobius"/>
    </source>
</evidence>
<dbReference type="EMBL" id="FJ479768">
    <property type="protein sequence ID" value="ADJ19610.1"/>
    <property type="molecule type" value="Genomic_DNA"/>
</dbReference>
<dbReference type="AlphaFoldDB" id="D8L166"/>
<feature type="transmembrane region" description="Helical" evidence="1">
    <location>
        <begin position="179"/>
        <end position="198"/>
    </location>
</feature>
<feature type="transmembrane region" description="Helical" evidence="1">
    <location>
        <begin position="210"/>
        <end position="231"/>
    </location>
</feature>
<dbReference type="PANTHER" id="PTHR30569">
    <property type="entry name" value="CYTOSINE TRANSPORTER CODB"/>
    <property type="match status" value="1"/>
</dbReference>
<feature type="transmembrane region" description="Helical" evidence="1">
    <location>
        <begin position="251"/>
        <end position="275"/>
    </location>
</feature>
<feature type="transmembrane region" description="Helical" evidence="1">
    <location>
        <begin position="371"/>
        <end position="391"/>
    </location>
</feature>
<feature type="transmembrane region" description="Helical" evidence="1">
    <location>
        <begin position="45"/>
        <end position="68"/>
    </location>
</feature>
<feature type="transmembrane region" description="Helical" evidence="1">
    <location>
        <begin position="317"/>
        <end position="337"/>
    </location>
</feature>
<reference evidence="2" key="1">
    <citation type="journal article" date="2010" name="Environ. Microbiol.">
        <title>Selenium controls transcription of paralogous formate dehydrogenase genes in the termite gut acetogen, Treponema primitia.</title>
        <authorList>
            <person name="Matson E.G."/>
            <person name="Zhang X."/>
            <person name="Leadbetter J.R."/>
        </authorList>
    </citation>
    <scope>NUCLEOTIDE SEQUENCE</scope>
    <source>
        <strain evidence="2">ZAS-2</strain>
    </source>
</reference>
<evidence type="ECO:0000313" key="2">
    <source>
        <dbReference type="EMBL" id="ADJ19610.1"/>
    </source>
</evidence>
<feature type="transmembrane region" description="Helical" evidence="1">
    <location>
        <begin position="88"/>
        <end position="113"/>
    </location>
</feature>
<accession>D8L166</accession>
<feature type="transmembrane region" description="Helical" evidence="1">
    <location>
        <begin position="151"/>
        <end position="173"/>
    </location>
</feature>
<feature type="transmembrane region" description="Helical" evidence="1">
    <location>
        <begin position="349"/>
        <end position="365"/>
    </location>
</feature>
<feature type="transmembrane region" description="Helical" evidence="1">
    <location>
        <begin position="15"/>
        <end position="39"/>
    </location>
</feature>
<feature type="transmembrane region" description="Helical" evidence="1">
    <location>
        <begin position="287"/>
        <end position="305"/>
    </location>
</feature>
<protein>
    <submittedName>
        <fullName evidence="2">Putative hydroxymethylpyrimidine transporter</fullName>
    </submittedName>
</protein>
<keyword evidence="1" id="KW-1133">Transmembrane helix</keyword>
<keyword evidence="1" id="KW-0472">Membrane</keyword>
<organism evidence="2">
    <name type="scientific">Treponema primitia (strain ATCC BAA-887 / DSM 12427 / ZAS-2)</name>
    <dbReference type="NCBI Taxonomy" id="545694"/>
    <lineage>
        <taxon>Bacteria</taxon>
        <taxon>Pseudomonadati</taxon>
        <taxon>Spirochaetota</taxon>
        <taxon>Spirochaetia</taxon>
        <taxon>Spirochaetales</taxon>
        <taxon>Treponemataceae</taxon>
        <taxon>Treponema</taxon>
    </lineage>
</organism>
<dbReference type="Gene3D" id="1.10.4160.10">
    <property type="entry name" value="Hydantoin permease"/>
    <property type="match status" value="1"/>
</dbReference>
<name>D8L166_TREPZ</name>
<dbReference type="GO" id="GO:0015209">
    <property type="term" value="F:cytosine transmembrane transporter activity"/>
    <property type="evidence" value="ECO:0007669"/>
    <property type="project" value="InterPro"/>
</dbReference>
<dbReference type="PANTHER" id="PTHR30569:SF0">
    <property type="entry name" value="CYTOSINE PERMEASE"/>
    <property type="match status" value="1"/>
</dbReference>
<dbReference type="GO" id="GO:0005886">
    <property type="term" value="C:plasma membrane"/>
    <property type="evidence" value="ECO:0007669"/>
    <property type="project" value="TreeGrafter"/>
</dbReference>
<proteinExistence type="predicted"/>